<dbReference type="GO" id="GO:0005524">
    <property type="term" value="F:ATP binding"/>
    <property type="evidence" value="ECO:0007669"/>
    <property type="project" value="InterPro"/>
</dbReference>
<dbReference type="GO" id="GO:0004674">
    <property type="term" value="F:protein serine/threonine kinase activity"/>
    <property type="evidence" value="ECO:0007669"/>
    <property type="project" value="TreeGrafter"/>
</dbReference>
<feature type="domain" description="Protein kinase" evidence="2">
    <location>
        <begin position="69"/>
        <end position="392"/>
    </location>
</feature>
<dbReference type="SUPFAM" id="SSF56112">
    <property type="entry name" value="Protein kinase-like (PK-like)"/>
    <property type="match status" value="2"/>
</dbReference>
<dbReference type="InterPro" id="IPR000719">
    <property type="entry name" value="Prot_kinase_dom"/>
</dbReference>
<dbReference type="PANTHER" id="PTHR44329">
    <property type="entry name" value="SERINE/THREONINE-PROTEIN KINASE TNNI3K-RELATED"/>
    <property type="match status" value="1"/>
</dbReference>
<dbReference type="InterPro" id="IPR001245">
    <property type="entry name" value="Ser-Thr/Tyr_kinase_cat_dom"/>
</dbReference>
<protein>
    <submittedName>
        <fullName evidence="3">Kinase-like domain-containing protein</fullName>
    </submittedName>
</protein>
<dbReference type="Pfam" id="PF00069">
    <property type="entry name" value="Pkinase"/>
    <property type="match status" value="1"/>
</dbReference>
<dbReference type="EMBL" id="JARKIF010000056">
    <property type="protein sequence ID" value="KAJ7606523.1"/>
    <property type="molecule type" value="Genomic_DNA"/>
</dbReference>
<dbReference type="PROSITE" id="PS50011">
    <property type="entry name" value="PROTEIN_KINASE_DOM"/>
    <property type="match status" value="2"/>
</dbReference>
<dbReference type="Proteomes" id="UP001221142">
    <property type="component" value="Unassembled WGS sequence"/>
</dbReference>
<organism evidence="3 4">
    <name type="scientific">Roridomyces roridus</name>
    <dbReference type="NCBI Taxonomy" id="1738132"/>
    <lineage>
        <taxon>Eukaryota</taxon>
        <taxon>Fungi</taxon>
        <taxon>Dikarya</taxon>
        <taxon>Basidiomycota</taxon>
        <taxon>Agaricomycotina</taxon>
        <taxon>Agaricomycetes</taxon>
        <taxon>Agaricomycetidae</taxon>
        <taxon>Agaricales</taxon>
        <taxon>Marasmiineae</taxon>
        <taxon>Mycenaceae</taxon>
        <taxon>Roridomyces</taxon>
    </lineage>
</organism>
<dbReference type="AlphaFoldDB" id="A0AAD7B065"/>
<evidence type="ECO:0000313" key="3">
    <source>
        <dbReference type="EMBL" id="KAJ7606523.1"/>
    </source>
</evidence>
<proteinExistence type="predicted"/>
<evidence type="ECO:0000259" key="2">
    <source>
        <dbReference type="PROSITE" id="PS50011"/>
    </source>
</evidence>
<comment type="caution">
    <text evidence="3">The sequence shown here is derived from an EMBL/GenBank/DDBJ whole genome shotgun (WGS) entry which is preliminary data.</text>
</comment>
<name>A0AAD7B065_9AGAR</name>
<dbReference type="InterPro" id="IPR008271">
    <property type="entry name" value="Ser/Thr_kinase_AS"/>
</dbReference>
<sequence>MHPSQSPQPRSPHSQASSSLLSPSHAPSPAPLPDVFGPRDLLGEGAMLNGERLRLVGGQQGPAVGTVKFEVIRRLGSGGNTALYLGRQVMLKHPPLPIHCGGECAIKCIRKADFDREALAAVMFELGIHQSLPIHPNIVTLHGAFECPTYLLLVLEYVTGPSLLHFIQQHRDHLESSGPSIQFAADPSFTIPGQVWPDPPLFSAPRLRLISSMFAQICGAVATCHAYQVHHRDIKPENFIVADHFVKAADGRQERMLLVKLGNFGLSTTEFDSVEMDCGTPPYMSYECRNWTAPSYRPRAADIWSLGVVLINLLYHANPWTDASSDWYTCGAFSTFRKQPIGFFMRYFAGMTRPVAEHFAGRVFNILEYHLEDSQRISADEFGRWAQNLPSLLRPNSAEKYSNGQISASCVIISPPTPGPHLVEEQIEHPGQSPEDSLSDSEVSSQETLGRSSSSGTTRVHWADMAGERNSPGPHALRQGPTQLVPVTEDQYIENICAWLDRFFHHRKEDYAKFLACRGESAQQLLDLLQDLLDYDLNAGTINRRRIFKALIRLSEDSKLHPKCLDLTGLEQEILVAGGAFSDVYKGLLCGQTVAVKMMRVFVDSDIDALLKEFSREALIWRQLCHPNLLPFFGLYYLHERLCLVSPWMENGHLRDFFKNGSRDADRDRLLSLVLDVALGLSHLHEKGVVHGDLKGQHIHHSFSKGVHW</sequence>
<keyword evidence="3" id="KW-0808">Transferase</keyword>
<evidence type="ECO:0000313" key="4">
    <source>
        <dbReference type="Proteomes" id="UP001221142"/>
    </source>
</evidence>
<dbReference type="SMART" id="SM00220">
    <property type="entry name" value="S_TKc"/>
    <property type="match status" value="1"/>
</dbReference>
<feature type="region of interest" description="Disordered" evidence="1">
    <location>
        <begin position="419"/>
        <end position="458"/>
    </location>
</feature>
<dbReference type="InterPro" id="IPR051681">
    <property type="entry name" value="Ser/Thr_Kinases-Pseudokinases"/>
</dbReference>
<dbReference type="Pfam" id="PF07714">
    <property type="entry name" value="PK_Tyr_Ser-Thr"/>
    <property type="match status" value="1"/>
</dbReference>
<feature type="compositionally biased region" description="Low complexity" evidence="1">
    <location>
        <begin position="1"/>
        <end position="25"/>
    </location>
</feature>
<accession>A0AAD7B065</accession>
<feature type="region of interest" description="Disordered" evidence="1">
    <location>
        <begin position="1"/>
        <end position="36"/>
    </location>
</feature>
<feature type="domain" description="Protein kinase" evidence="2">
    <location>
        <begin position="570"/>
        <end position="709"/>
    </location>
</feature>
<feature type="compositionally biased region" description="Polar residues" evidence="1">
    <location>
        <begin position="434"/>
        <end position="449"/>
    </location>
</feature>
<dbReference type="Gene3D" id="1.10.510.10">
    <property type="entry name" value="Transferase(Phosphotransferase) domain 1"/>
    <property type="match status" value="2"/>
</dbReference>
<reference evidence="3" key="1">
    <citation type="submission" date="2023-03" db="EMBL/GenBank/DDBJ databases">
        <title>Massive genome expansion in bonnet fungi (Mycena s.s.) driven by repeated elements and novel gene families across ecological guilds.</title>
        <authorList>
            <consortium name="Lawrence Berkeley National Laboratory"/>
            <person name="Harder C.B."/>
            <person name="Miyauchi S."/>
            <person name="Viragh M."/>
            <person name="Kuo A."/>
            <person name="Thoen E."/>
            <person name="Andreopoulos B."/>
            <person name="Lu D."/>
            <person name="Skrede I."/>
            <person name="Drula E."/>
            <person name="Henrissat B."/>
            <person name="Morin E."/>
            <person name="Kohler A."/>
            <person name="Barry K."/>
            <person name="LaButti K."/>
            <person name="Morin E."/>
            <person name="Salamov A."/>
            <person name="Lipzen A."/>
            <person name="Mereny Z."/>
            <person name="Hegedus B."/>
            <person name="Baldrian P."/>
            <person name="Stursova M."/>
            <person name="Weitz H."/>
            <person name="Taylor A."/>
            <person name="Grigoriev I.V."/>
            <person name="Nagy L.G."/>
            <person name="Martin F."/>
            <person name="Kauserud H."/>
        </authorList>
    </citation>
    <scope>NUCLEOTIDE SEQUENCE</scope>
    <source>
        <strain evidence="3">9284</strain>
    </source>
</reference>
<dbReference type="InterPro" id="IPR011009">
    <property type="entry name" value="Kinase-like_dom_sf"/>
</dbReference>
<keyword evidence="3" id="KW-0418">Kinase</keyword>
<gene>
    <name evidence="3" type="ORF">FB45DRAFT_440145</name>
</gene>
<evidence type="ECO:0000256" key="1">
    <source>
        <dbReference type="SAM" id="MobiDB-lite"/>
    </source>
</evidence>
<dbReference type="PROSITE" id="PS00108">
    <property type="entry name" value="PROTEIN_KINASE_ST"/>
    <property type="match status" value="1"/>
</dbReference>
<keyword evidence="4" id="KW-1185">Reference proteome</keyword>